<dbReference type="PANTHER" id="PTHR10579">
    <property type="entry name" value="CALCIUM-ACTIVATED CHLORIDE CHANNEL REGULATOR"/>
    <property type="match status" value="1"/>
</dbReference>
<evidence type="ECO:0000313" key="3">
    <source>
        <dbReference type="Proteomes" id="UP000231742"/>
    </source>
</evidence>
<dbReference type="Proteomes" id="UP000231742">
    <property type="component" value="Unassembled WGS sequence"/>
</dbReference>
<dbReference type="OrthoDB" id="5621159at2"/>
<organism evidence="2 3">
    <name type="scientific">Salinibacterium amurskyense</name>
    <dbReference type="NCBI Taxonomy" id="205941"/>
    <lineage>
        <taxon>Bacteria</taxon>
        <taxon>Bacillati</taxon>
        <taxon>Actinomycetota</taxon>
        <taxon>Actinomycetes</taxon>
        <taxon>Micrococcales</taxon>
        <taxon>Microbacteriaceae</taxon>
        <taxon>Salinibacterium</taxon>
    </lineage>
</organism>
<dbReference type="SUPFAM" id="SSF53850">
    <property type="entry name" value="Periplasmic binding protein-like II"/>
    <property type="match status" value="1"/>
</dbReference>
<sequence>MIDGVPVSRPRHRSRTLKSWLIRASTPVLATLLTLSLAGGGALVALAAQNKLDDFVAQTFGCPNSTELTVVTDPTIASTVQTVANAFNAEHVGQCLSAKIVTQRSADTAALLASGTSTGADAWIPDSPVWLNRVESTATALGREVPATQEWDSIASSPLVLATPAVKVAEFEAAEVGWGAILAGRYRTLLPDPESSASSMIALATLNDLSAEGDPSDFDQVLTNLGRSIPDSTKAAFTELQISDSRMVALATEREIVEHNASNPDEPLVALYPAEGTVALTYPFVVVDNSTVSELEASRMTEEERTELADTETARLSLLEEFADLIRGSSQVLNAEGFRDNAGGGEILASGVIAAPVETRSVGDTDELVGILRNWNALNLRSRILTVVDVSGSMLERAWDGQRRIEMFQNSAEDAFSTLSEDDELGMWLFSKERVGAEDWEDVAGIRSMNDPEHVKNLQAIIDSLPSRINGYTGLNDSVLAAVTHVREDYNPDKVNSVMLITDGRNEDDNGISLEKLLDELTAMVEANRDEPVPVVLVGIGPDTDVEAMRKIAQATGGTAYQANNPTELSNVMLEALSQRDCRPNCS</sequence>
<dbReference type="EMBL" id="PGFH01000002">
    <property type="protein sequence ID" value="PJJ78702.1"/>
    <property type="molecule type" value="Genomic_DNA"/>
</dbReference>
<dbReference type="PANTHER" id="PTHR10579:SF43">
    <property type="entry name" value="ZINC FINGER (C3HC4-TYPE RING FINGER) FAMILY PROTEIN"/>
    <property type="match status" value="1"/>
</dbReference>
<keyword evidence="3" id="KW-1185">Reference proteome</keyword>
<evidence type="ECO:0000313" key="2">
    <source>
        <dbReference type="EMBL" id="PJJ78702.1"/>
    </source>
</evidence>
<comment type="caution">
    <text evidence="2">The sequence shown here is derived from an EMBL/GenBank/DDBJ whole genome shotgun (WGS) entry which is preliminary data.</text>
</comment>
<reference evidence="2 3" key="1">
    <citation type="submission" date="2017-11" db="EMBL/GenBank/DDBJ databases">
        <title>Genomic Encyclopedia of Archaeal and Bacterial Type Strains, Phase II (KMG-II): From Individual Species to Whole Genera.</title>
        <authorList>
            <person name="Goeker M."/>
        </authorList>
    </citation>
    <scope>NUCLEOTIDE SEQUENCE [LARGE SCALE GENOMIC DNA]</scope>
    <source>
        <strain evidence="2 3">DSM 16400</strain>
    </source>
</reference>
<evidence type="ECO:0000259" key="1">
    <source>
        <dbReference type="PROSITE" id="PS50234"/>
    </source>
</evidence>
<feature type="domain" description="VWFA" evidence="1">
    <location>
        <begin position="383"/>
        <end position="577"/>
    </location>
</feature>
<dbReference type="InterPro" id="IPR051266">
    <property type="entry name" value="CLCR"/>
</dbReference>
<dbReference type="InterPro" id="IPR036465">
    <property type="entry name" value="vWFA_dom_sf"/>
</dbReference>
<protein>
    <submittedName>
        <fullName evidence="2">von Willebrand factor type A domain-containing protein</fullName>
    </submittedName>
</protein>
<dbReference type="Pfam" id="PF00092">
    <property type="entry name" value="VWA"/>
    <property type="match status" value="1"/>
</dbReference>
<gene>
    <name evidence="2" type="ORF">CLV85_2280</name>
</gene>
<dbReference type="Gene3D" id="3.40.50.410">
    <property type="entry name" value="von Willebrand factor, type A domain"/>
    <property type="match status" value="1"/>
</dbReference>
<dbReference type="SUPFAM" id="SSF53300">
    <property type="entry name" value="vWA-like"/>
    <property type="match status" value="1"/>
</dbReference>
<dbReference type="Pfam" id="PF13531">
    <property type="entry name" value="SBP_bac_11"/>
    <property type="match status" value="1"/>
</dbReference>
<dbReference type="AlphaFoldDB" id="A0A2M9D3E7"/>
<dbReference type="PROSITE" id="PS50234">
    <property type="entry name" value="VWFA"/>
    <property type="match status" value="1"/>
</dbReference>
<dbReference type="InterPro" id="IPR002035">
    <property type="entry name" value="VWF_A"/>
</dbReference>
<dbReference type="SMART" id="SM00327">
    <property type="entry name" value="VWA"/>
    <property type="match status" value="1"/>
</dbReference>
<accession>A0A2M9D3E7</accession>
<proteinExistence type="predicted"/>
<name>A0A2M9D3E7_9MICO</name>